<dbReference type="PANTHER" id="PTHR43847">
    <property type="entry name" value="BLL3993 PROTEIN"/>
    <property type="match status" value="1"/>
</dbReference>
<gene>
    <name evidence="6" type="ordered locus">Fraau_0357</name>
</gene>
<feature type="transmembrane region" description="Helical" evidence="5">
    <location>
        <begin position="42"/>
        <end position="60"/>
    </location>
</feature>
<dbReference type="STRING" id="767434.Fraau_0357"/>
<dbReference type="HOGENOM" id="CLU_065200_1_3_6"/>
<evidence type="ECO:0000256" key="1">
    <source>
        <dbReference type="ARBA" id="ARBA00004141"/>
    </source>
</evidence>
<organism evidence="6 7">
    <name type="scientific">Frateuria aurantia (strain ATCC 33424 / DSM 6220 / KCTC 2777 / LMG 1558 / NBRC 3245 / NCIMB 13370)</name>
    <name type="common">Acetobacter aurantius</name>
    <dbReference type="NCBI Taxonomy" id="767434"/>
    <lineage>
        <taxon>Bacteria</taxon>
        <taxon>Pseudomonadati</taxon>
        <taxon>Pseudomonadota</taxon>
        <taxon>Gammaproteobacteria</taxon>
        <taxon>Lysobacterales</taxon>
        <taxon>Rhodanobacteraceae</taxon>
        <taxon>Frateuria</taxon>
    </lineage>
</organism>
<dbReference type="eggNOG" id="COG2020">
    <property type="taxonomic scope" value="Bacteria"/>
</dbReference>
<dbReference type="PANTHER" id="PTHR43847:SF1">
    <property type="entry name" value="BLL3993 PROTEIN"/>
    <property type="match status" value="1"/>
</dbReference>
<feature type="transmembrane region" description="Helical" evidence="5">
    <location>
        <begin position="72"/>
        <end position="90"/>
    </location>
</feature>
<dbReference type="EMBL" id="CP003350">
    <property type="protein sequence ID" value="AFC84847.1"/>
    <property type="molecule type" value="Genomic_DNA"/>
</dbReference>
<evidence type="ECO:0000256" key="2">
    <source>
        <dbReference type="ARBA" id="ARBA00022692"/>
    </source>
</evidence>
<keyword evidence="3 5" id="KW-1133">Transmembrane helix</keyword>
<keyword evidence="2 5" id="KW-0812">Transmembrane</keyword>
<keyword evidence="4 5" id="KW-0472">Membrane</keyword>
<proteinExistence type="predicted"/>
<dbReference type="OrthoDB" id="5293276at2"/>
<evidence type="ECO:0000313" key="7">
    <source>
        <dbReference type="Proteomes" id="UP000005234"/>
    </source>
</evidence>
<dbReference type="GO" id="GO:0016020">
    <property type="term" value="C:membrane"/>
    <property type="evidence" value="ECO:0007669"/>
    <property type="project" value="UniProtKB-SubCell"/>
</dbReference>
<name>H8L347_FRAAD</name>
<dbReference type="Pfam" id="PF04140">
    <property type="entry name" value="ICMT"/>
    <property type="match status" value="1"/>
</dbReference>
<dbReference type="RefSeq" id="WP_014401853.1">
    <property type="nucleotide sequence ID" value="NC_017033.1"/>
</dbReference>
<dbReference type="AlphaFoldDB" id="H8L347"/>
<evidence type="ECO:0000313" key="6">
    <source>
        <dbReference type="EMBL" id="AFC84847.1"/>
    </source>
</evidence>
<dbReference type="Gene3D" id="1.20.120.1630">
    <property type="match status" value="1"/>
</dbReference>
<dbReference type="GO" id="GO:0004671">
    <property type="term" value="F:protein C-terminal S-isoprenylcysteine carboxyl O-methyltransferase activity"/>
    <property type="evidence" value="ECO:0007669"/>
    <property type="project" value="InterPro"/>
</dbReference>
<feature type="transmembrane region" description="Helical" evidence="5">
    <location>
        <begin position="6"/>
        <end position="26"/>
    </location>
</feature>
<comment type="subcellular location">
    <subcellularLocation>
        <location evidence="1">Membrane</location>
        <topology evidence="1">Multi-pass membrane protein</topology>
    </subcellularLocation>
</comment>
<protein>
    <recommendedName>
        <fullName evidence="8">Isoprenylcysteine carboxyl methyltransferase (ICMT) family protein</fullName>
    </recommendedName>
</protein>
<dbReference type="InterPro" id="IPR052527">
    <property type="entry name" value="Metal_cation-efflux_comp"/>
</dbReference>
<sequence length="190" mass="21324">MSIHIYAPLPTLLGGVFGLSEAWLALRRHSRSSRASLDRGSLLGFWILVPVSLMLAQWAAAALPQWRLPGTWPLDIGMLLLVAGLVLRWYSICHIGRWFTVNVAIHAEQPLIKSGPYRFVRHPSYSGALLALIGLGLSTGHIVAMQLAWLPALPAFIYRIHVEEKALRQAFGETWRVYCRHTWRLLPGLC</sequence>
<evidence type="ECO:0000256" key="4">
    <source>
        <dbReference type="ARBA" id="ARBA00023136"/>
    </source>
</evidence>
<feature type="transmembrane region" description="Helical" evidence="5">
    <location>
        <begin position="128"/>
        <end position="149"/>
    </location>
</feature>
<dbReference type="InterPro" id="IPR007269">
    <property type="entry name" value="ICMT_MeTrfase"/>
</dbReference>
<keyword evidence="7" id="KW-1185">Reference proteome</keyword>
<evidence type="ECO:0000256" key="3">
    <source>
        <dbReference type="ARBA" id="ARBA00022989"/>
    </source>
</evidence>
<reference evidence="6" key="1">
    <citation type="submission" date="2012-02" db="EMBL/GenBank/DDBJ databases">
        <title>The complete genome of Frateuria aurantia DSM 6220.</title>
        <authorList>
            <consortium name="US DOE Joint Genome Institute (JGI-PGF)"/>
            <person name="Lucas S."/>
            <person name="Copeland A."/>
            <person name="Lapidus A."/>
            <person name="Glavina del Rio T."/>
            <person name="Dalin E."/>
            <person name="Tice H."/>
            <person name="Bruce D."/>
            <person name="Goodwin L."/>
            <person name="Pitluck S."/>
            <person name="Peters L."/>
            <person name="Ovchinnikova G."/>
            <person name="Teshima H."/>
            <person name="Kyrpides N."/>
            <person name="Mavromatis K."/>
            <person name="Ivanova N."/>
            <person name="Brettin T."/>
            <person name="Detter J.C."/>
            <person name="Han C."/>
            <person name="Larimer F."/>
            <person name="Land M."/>
            <person name="Hauser L."/>
            <person name="Markowitz V."/>
            <person name="Cheng J.-F."/>
            <person name="Hugenholtz P."/>
            <person name="Woyke T."/>
            <person name="Wu D."/>
            <person name="Brambilla E."/>
            <person name="Klenk H.-P."/>
            <person name="Eisen J.A."/>
        </authorList>
    </citation>
    <scope>NUCLEOTIDE SEQUENCE</scope>
    <source>
        <strain evidence="6">DSM 6220</strain>
    </source>
</reference>
<evidence type="ECO:0008006" key="8">
    <source>
        <dbReference type="Google" id="ProtNLM"/>
    </source>
</evidence>
<evidence type="ECO:0000256" key="5">
    <source>
        <dbReference type="SAM" id="Phobius"/>
    </source>
</evidence>
<dbReference type="Proteomes" id="UP000005234">
    <property type="component" value="Chromosome"/>
</dbReference>
<dbReference type="KEGG" id="fau:Fraau_0357"/>
<accession>H8L347</accession>